<dbReference type="AlphaFoldDB" id="A0A645ISK7"/>
<proteinExistence type="predicted"/>
<name>A0A645ISK7_9ZZZZ</name>
<evidence type="ECO:0008006" key="2">
    <source>
        <dbReference type="Google" id="ProtNLM"/>
    </source>
</evidence>
<protein>
    <recommendedName>
        <fullName evidence="2">Multidrug export protein MepA</fullName>
    </recommendedName>
</protein>
<gene>
    <name evidence="1" type="ORF">SDC9_202045</name>
</gene>
<accession>A0A645ISK7</accession>
<organism evidence="1">
    <name type="scientific">bioreactor metagenome</name>
    <dbReference type="NCBI Taxonomy" id="1076179"/>
    <lineage>
        <taxon>unclassified sequences</taxon>
        <taxon>metagenomes</taxon>
        <taxon>ecological metagenomes</taxon>
    </lineage>
</organism>
<dbReference type="EMBL" id="VSSQ01122547">
    <property type="protein sequence ID" value="MPN54375.1"/>
    <property type="molecule type" value="Genomic_DNA"/>
</dbReference>
<sequence length="100" mass="10909">MSLLFSSNMLMQNIGSALRASVLSMARQGIFFFPAILILPRLLGLQGLQLVQPAADLCAFLLTIPLVRPVLRDLKQREKEEAGLRVPDTAGAALFETENA</sequence>
<reference evidence="1" key="1">
    <citation type="submission" date="2019-08" db="EMBL/GenBank/DDBJ databases">
        <authorList>
            <person name="Kucharzyk K."/>
            <person name="Murdoch R.W."/>
            <person name="Higgins S."/>
            <person name="Loffler F."/>
        </authorList>
    </citation>
    <scope>NUCLEOTIDE SEQUENCE</scope>
</reference>
<evidence type="ECO:0000313" key="1">
    <source>
        <dbReference type="EMBL" id="MPN54375.1"/>
    </source>
</evidence>
<comment type="caution">
    <text evidence="1">The sequence shown here is derived from an EMBL/GenBank/DDBJ whole genome shotgun (WGS) entry which is preliminary data.</text>
</comment>